<sequence>MNQPQQPSSAPRSNSQRTHQPRRRGTRGGGRKINSNSPRTSTSSEGTAQTIHDPAARQQMKQTMAIALMTNPAIPLPFPLATILGVAMLTYPNAKEKEKEPSA</sequence>
<evidence type="ECO:0000313" key="3">
    <source>
        <dbReference type="Proteomes" id="UP001140502"/>
    </source>
</evidence>
<accession>A0A9W8WK34</accession>
<dbReference type="EMBL" id="JAPEUR010000023">
    <property type="protein sequence ID" value="KAJ4327531.1"/>
    <property type="molecule type" value="Genomic_DNA"/>
</dbReference>
<protein>
    <submittedName>
        <fullName evidence="2">Uncharacterized protein</fullName>
    </submittedName>
</protein>
<dbReference type="Proteomes" id="UP001140502">
    <property type="component" value="Unassembled WGS sequence"/>
</dbReference>
<dbReference type="OrthoDB" id="5096252at2759"/>
<gene>
    <name evidence="2" type="ORF">N0V84_002059</name>
</gene>
<evidence type="ECO:0000313" key="2">
    <source>
        <dbReference type="EMBL" id="KAJ4327531.1"/>
    </source>
</evidence>
<reference evidence="2" key="1">
    <citation type="submission" date="2022-10" db="EMBL/GenBank/DDBJ databases">
        <title>Tapping the CABI collections for fungal endophytes: first genome assemblies for Collariella, Neodidymelliopsis, Ascochyta clinopodiicola, Didymella pomorum, Didymosphaeria variabile, Neocosmospora piperis and Neocucurbitaria cava.</title>
        <authorList>
            <person name="Hill R."/>
        </authorList>
    </citation>
    <scope>NUCLEOTIDE SEQUENCE</scope>
    <source>
        <strain evidence="2">IMI 366586</strain>
    </source>
</reference>
<organism evidence="2 3">
    <name type="scientific">Fusarium piperis</name>
    <dbReference type="NCBI Taxonomy" id="1435070"/>
    <lineage>
        <taxon>Eukaryota</taxon>
        <taxon>Fungi</taxon>
        <taxon>Dikarya</taxon>
        <taxon>Ascomycota</taxon>
        <taxon>Pezizomycotina</taxon>
        <taxon>Sordariomycetes</taxon>
        <taxon>Hypocreomycetidae</taxon>
        <taxon>Hypocreales</taxon>
        <taxon>Nectriaceae</taxon>
        <taxon>Fusarium</taxon>
        <taxon>Fusarium solani species complex</taxon>
    </lineage>
</organism>
<feature type="region of interest" description="Disordered" evidence="1">
    <location>
        <begin position="1"/>
        <end position="58"/>
    </location>
</feature>
<evidence type="ECO:0000256" key="1">
    <source>
        <dbReference type="SAM" id="MobiDB-lite"/>
    </source>
</evidence>
<feature type="compositionally biased region" description="Basic residues" evidence="1">
    <location>
        <begin position="19"/>
        <end position="30"/>
    </location>
</feature>
<proteinExistence type="predicted"/>
<comment type="caution">
    <text evidence="2">The sequence shown here is derived from an EMBL/GenBank/DDBJ whole genome shotgun (WGS) entry which is preliminary data.</text>
</comment>
<feature type="compositionally biased region" description="Polar residues" evidence="1">
    <location>
        <begin position="1"/>
        <end position="18"/>
    </location>
</feature>
<dbReference type="AlphaFoldDB" id="A0A9W8WK34"/>
<name>A0A9W8WK34_9HYPO</name>
<keyword evidence="3" id="KW-1185">Reference proteome</keyword>
<feature type="compositionally biased region" description="Polar residues" evidence="1">
    <location>
        <begin position="33"/>
        <end position="50"/>
    </location>
</feature>